<dbReference type="PROSITE" id="PS00092">
    <property type="entry name" value="N6_MTASE"/>
    <property type="match status" value="1"/>
</dbReference>
<dbReference type="PANTHER" id="PTHR33841">
    <property type="entry name" value="DNA METHYLTRANSFERASE YEEA-RELATED"/>
    <property type="match status" value="1"/>
</dbReference>
<evidence type="ECO:0000256" key="1">
    <source>
        <dbReference type="ARBA" id="ARBA00011900"/>
    </source>
</evidence>
<keyword evidence="4" id="KW-0949">S-adenosyl-L-methionine</keyword>
<dbReference type="Proteomes" id="UP000215607">
    <property type="component" value="Unassembled WGS sequence"/>
</dbReference>
<feature type="domain" description="Type II methyltransferase M.TaqI-like" evidence="7">
    <location>
        <begin position="596"/>
        <end position="882"/>
    </location>
</feature>
<dbReference type="GO" id="GO:0009007">
    <property type="term" value="F:site-specific DNA-methyltransferase (adenine-specific) activity"/>
    <property type="evidence" value="ECO:0007669"/>
    <property type="project" value="UniProtKB-EC"/>
</dbReference>
<dbReference type="InterPro" id="IPR029063">
    <property type="entry name" value="SAM-dependent_MTases_sf"/>
</dbReference>
<dbReference type="EC" id="2.1.1.72" evidence="1"/>
<evidence type="ECO:0000259" key="7">
    <source>
        <dbReference type="Pfam" id="PF07669"/>
    </source>
</evidence>
<reference evidence="8 9" key="1">
    <citation type="journal article" date="2014" name="Front. Microbiol.">
        <title>Population and genomic analysis of the genus Halorubrum.</title>
        <authorList>
            <person name="Fullmer M.S."/>
            <person name="Soucy S.M."/>
            <person name="Swithers K.S."/>
            <person name="Makkay A.M."/>
            <person name="Wheeler R."/>
            <person name="Ventosa A."/>
            <person name="Gogarten J.P."/>
            <person name="Papke R.T."/>
        </authorList>
    </citation>
    <scope>NUCLEOTIDE SEQUENCE [LARGE SCALE GENOMIC DNA]</scope>
    <source>
        <strain evidence="8 9">Ga2p</strain>
    </source>
</reference>
<dbReference type="PRINTS" id="PR00507">
    <property type="entry name" value="N12N6MTFRASE"/>
</dbReference>
<evidence type="ECO:0000313" key="8">
    <source>
        <dbReference type="EMBL" id="OYR67136.1"/>
    </source>
</evidence>
<evidence type="ECO:0000256" key="5">
    <source>
        <dbReference type="ARBA" id="ARBA00047942"/>
    </source>
</evidence>
<name>A0A256JF23_HALEZ</name>
<dbReference type="GO" id="GO:0006304">
    <property type="term" value="P:DNA modification"/>
    <property type="evidence" value="ECO:0007669"/>
    <property type="project" value="InterPro"/>
</dbReference>
<keyword evidence="6" id="KW-0175">Coiled coil</keyword>
<comment type="catalytic activity">
    <reaction evidence="5">
        <text>a 2'-deoxyadenosine in DNA + S-adenosyl-L-methionine = an N(6)-methyl-2'-deoxyadenosine in DNA + S-adenosyl-L-homocysteine + H(+)</text>
        <dbReference type="Rhea" id="RHEA:15197"/>
        <dbReference type="Rhea" id="RHEA-COMP:12418"/>
        <dbReference type="Rhea" id="RHEA-COMP:12419"/>
        <dbReference type="ChEBI" id="CHEBI:15378"/>
        <dbReference type="ChEBI" id="CHEBI:57856"/>
        <dbReference type="ChEBI" id="CHEBI:59789"/>
        <dbReference type="ChEBI" id="CHEBI:90615"/>
        <dbReference type="ChEBI" id="CHEBI:90616"/>
        <dbReference type="EC" id="2.1.1.72"/>
    </reaction>
</comment>
<evidence type="ECO:0000256" key="4">
    <source>
        <dbReference type="ARBA" id="ARBA00022691"/>
    </source>
</evidence>
<keyword evidence="8" id="KW-0540">Nuclease</keyword>
<dbReference type="GO" id="GO:0004519">
    <property type="term" value="F:endonuclease activity"/>
    <property type="evidence" value="ECO:0007669"/>
    <property type="project" value="UniProtKB-KW"/>
</dbReference>
<evidence type="ECO:0000256" key="6">
    <source>
        <dbReference type="SAM" id="Coils"/>
    </source>
</evidence>
<dbReference type="InterPro" id="IPR002052">
    <property type="entry name" value="DNA_methylase_N6_adenine_CS"/>
</dbReference>
<protein>
    <recommendedName>
        <fullName evidence="1">site-specific DNA-methyltransferase (adenine-specific)</fullName>
        <ecNumber evidence="1">2.1.1.72</ecNumber>
    </recommendedName>
</protein>
<keyword evidence="2" id="KW-0489">Methyltransferase</keyword>
<dbReference type="PANTHER" id="PTHR33841:SF1">
    <property type="entry name" value="DNA METHYLTRANSFERASE A"/>
    <property type="match status" value="1"/>
</dbReference>
<organism evidence="8 9">
    <name type="scientific">Halorubrum ezzemoulense</name>
    <name type="common">Halorubrum chaoviator</name>
    <dbReference type="NCBI Taxonomy" id="337243"/>
    <lineage>
        <taxon>Archaea</taxon>
        <taxon>Methanobacteriati</taxon>
        <taxon>Methanobacteriota</taxon>
        <taxon>Stenosarchaea group</taxon>
        <taxon>Halobacteria</taxon>
        <taxon>Halobacteriales</taxon>
        <taxon>Haloferacaceae</taxon>
        <taxon>Halorubrum</taxon>
    </lineage>
</organism>
<keyword evidence="8" id="KW-0255">Endonuclease</keyword>
<dbReference type="GO" id="GO:0032259">
    <property type="term" value="P:methylation"/>
    <property type="evidence" value="ECO:0007669"/>
    <property type="project" value="UniProtKB-KW"/>
</dbReference>
<dbReference type="SUPFAM" id="SSF53335">
    <property type="entry name" value="S-adenosyl-L-methionine-dependent methyltransferases"/>
    <property type="match status" value="1"/>
</dbReference>
<dbReference type="InterPro" id="IPR050953">
    <property type="entry name" value="N4_N6_ade-DNA_methylase"/>
</dbReference>
<dbReference type="RefSeq" id="WP_094593097.1">
    <property type="nucleotide sequence ID" value="NZ_NHPA01000046.1"/>
</dbReference>
<dbReference type="EMBL" id="NHPA01000046">
    <property type="protein sequence ID" value="OYR67136.1"/>
    <property type="molecule type" value="Genomic_DNA"/>
</dbReference>
<dbReference type="Gene3D" id="3.40.50.150">
    <property type="entry name" value="Vaccinia Virus protein VP39"/>
    <property type="match status" value="1"/>
</dbReference>
<dbReference type="GO" id="GO:0003676">
    <property type="term" value="F:nucleic acid binding"/>
    <property type="evidence" value="ECO:0007669"/>
    <property type="project" value="InterPro"/>
</dbReference>
<comment type="caution">
    <text evidence="8">The sequence shown here is derived from an EMBL/GenBank/DDBJ whole genome shotgun (WGS) entry which is preliminary data.</text>
</comment>
<gene>
    <name evidence="8" type="ORF">DJ79_10240</name>
</gene>
<accession>A0A256JF23</accession>
<proteinExistence type="predicted"/>
<sequence>MSQATLGSGPYRNSSLFSGYYLDERVTDLDAWDCDEEAEEAFEQIRDLWNQEGSLLPSYKEDELIDTWIAEILDILGYGTSSEVTLPDGGGYVDRLLFENKDIRRESARQALDSGTEGHFSRALSILEAKQWDADFEKFFSEQRSYRDASHQIKFYLERTPGDLNWGILTDGKKWRLYGTKDYETQTYYEVDLPEILESGNLEAFKYFYVFFRPGAFVETAGSSFLDDVWSESETAAQELGEDLQDNVFRALRVLGKGFVESNDLEIDPSDEDGLSADELKEQSLVLLYRLMFVLYAESRGLIDPDDPAASEEYQEYFSLEAKREEILDEVDGLDVESGAAFEQEFSQYSSSIWGRLSELFELIDEGEEDLDIPPYNGGLFSREDHAFLTENDVKDPYIAEVVYWLSTTENDEGEHVPADYADLDTRHLGSIYEGLLEHEFRIAGPEGVAAVAEDGGQVWKSGDEVSVADAVETVDEGGLYVVNDEGERKATGAYYTPDYVVTYIVEETVDPLLDEIHEDLRAEGYEPETVEYAAEFFNRVQELSILDPAMGSGHFLTKATGYLSKQVMDEVRALDEQAGFLDEQHIRRQISKEVIYGVDINEMAVELSKLSMWLETLAADQPLAFLDHHVKPGNSLVGSDITEVLSDDGPANDDGQITLTQAFARVRQDTLEHVMDLMADLLAYDNETLDEIKSMEDLYHEIRDDPLYTRLFELANVHTAEDFGCDVPEGAYEQMAGAIEDEADWAGIRGEDWFTAAQATAAEQDFFHWELEFPEVFFDSEGEKMGEAGFDAIVGNPPYARIQLLPDTMTSYLSNKYESASGSYDLYVPFIEHGADLASDSGEFGYIVPNKIYQVDYGAKLRELLSDQVAGVADFGSNQVFAKAATTYTTILRLHGSSRAGSFSYWELADDSDPETILEKAGEEDWTEIGCTNESLTGSAWNFLSAKTQSVVESSSEVSTPLGDLVDGISRGVSSGEDTVFEVEVEEQHGDTVRCTSSAHPSPFEIEESILRTPIHSTDFDKYSFESEDGKKLIWPYNEEYELRSVSEFEELYPNTWDYLTEHREALEDRSDYSVWYDYSAPRNLRVHDNGEILIPLLASSPAFTRYPEPQSDYVLMASGGFSISIKPTSEYSTEYVLSLINSKLLFLHLRSFSNVFRGGYVTCTKQYFKKLPIRNITFDTPESTREDSVNQALEVYSDDLEEDLQAAASTLLEKAKSHIDDDELDIVHDILAELTDETIQWKDRYENYNLTLLDYVGQKNYAIDISEVGLTQPTQDPTGSKLAGTSEEWPNLRVGTARVDRESPNTVLVEATARYKPDDEDAHETDQWGYTETEYLPAFRITDLTEREADLIEHFVPVAVDEAGGFANFRETATKTNSLIDRLKAIELPDVDDVADDLENYLETKERAEELNAKIEQTDELIDEIVYELYGLTDEEIEIVEDAVGE</sequence>
<evidence type="ECO:0000313" key="9">
    <source>
        <dbReference type="Proteomes" id="UP000215607"/>
    </source>
</evidence>
<dbReference type="InterPro" id="IPR011639">
    <property type="entry name" value="MethylTrfase_TaqI-like_dom"/>
</dbReference>
<evidence type="ECO:0000256" key="2">
    <source>
        <dbReference type="ARBA" id="ARBA00022603"/>
    </source>
</evidence>
<dbReference type="Pfam" id="PF07669">
    <property type="entry name" value="Eco57I"/>
    <property type="match status" value="1"/>
</dbReference>
<evidence type="ECO:0000256" key="3">
    <source>
        <dbReference type="ARBA" id="ARBA00022679"/>
    </source>
</evidence>
<keyword evidence="3" id="KW-0808">Transferase</keyword>
<feature type="coiled-coil region" evidence="6">
    <location>
        <begin position="1393"/>
        <end position="1430"/>
    </location>
</feature>
<keyword evidence="8" id="KW-0378">Hydrolase</keyword>